<protein>
    <submittedName>
        <fullName evidence="9">Uncharacterized protein</fullName>
    </submittedName>
</protein>
<feature type="region of interest" description="Disordered" evidence="8">
    <location>
        <begin position="1"/>
        <end position="31"/>
    </location>
</feature>
<comment type="caution">
    <text evidence="9">The sequence shown here is derived from an EMBL/GenBank/DDBJ whole genome shotgun (WGS) entry which is preliminary data.</text>
</comment>
<dbReference type="GO" id="GO:0009791">
    <property type="term" value="P:post-embryonic development"/>
    <property type="evidence" value="ECO:0007669"/>
    <property type="project" value="UniProtKB-ARBA"/>
</dbReference>
<evidence type="ECO:0000256" key="7">
    <source>
        <dbReference type="ARBA" id="ARBA00023136"/>
    </source>
</evidence>
<organism evidence="9 10">
    <name type="scientific">Actinidia rufa</name>
    <dbReference type="NCBI Taxonomy" id="165716"/>
    <lineage>
        <taxon>Eukaryota</taxon>
        <taxon>Viridiplantae</taxon>
        <taxon>Streptophyta</taxon>
        <taxon>Embryophyta</taxon>
        <taxon>Tracheophyta</taxon>
        <taxon>Spermatophyta</taxon>
        <taxon>Magnoliopsida</taxon>
        <taxon>eudicotyledons</taxon>
        <taxon>Gunneridae</taxon>
        <taxon>Pentapetalae</taxon>
        <taxon>asterids</taxon>
        <taxon>Ericales</taxon>
        <taxon>Actinidiaceae</taxon>
        <taxon>Actinidia</taxon>
    </lineage>
</organism>
<comment type="similarity">
    <text evidence="3">Belongs to the oleosin family.</text>
</comment>
<dbReference type="GO" id="GO:0048608">
    <property type="term" value="P:reproductive structure development"/>
    <property type="evidence" value="ECO:0007669"/>
    <property type="project" value="UniProtKB-ARBA"/>
</dbReference>
<evidence type="ECO:0000256" key="1">
    <source>
        <dbReference type="ARBA" id="ARBA00004141"/>
    </source>
</evidence>
<dbReference type="Proteomes" id="UP000585474">
    <property type="component" value="Unassembled WGS sequence"/>
</dbReference>
<evidence type="ECO:0000256" key="4">
    <source>
        <dbReference type="ARBA" id="ARBA00022677"/>
    </source>
</evidence>
<feature type="compositionally biased region" description="Low complexity" evidence="8">
    <location>
        <begin position="118"/>
        <end position="127"/>
    </location>
</feature>
<keyword evidence="4" id="KW-0551">Lipid droplet</keyword>
<sequence>MQSLSPPPSHTCSPQTPPTPRPSLYHPLPPPLSLTSPLFLFTFSHSAPHHHHHGRPPTPPASSPPPAPLRGRLQGPTGWGRPTGQQNPSRPLPPPCWRHPPRPRRSHPCGHPRRPGRGRAALPRLQPGPGPSRRRAGPGRGRVHRGWAFGLTGLTSMSWVVKQFRQGGQLDEAKRRMGEVAVQMGQKTKEMGEAIENKAKEAGK</sequence>
<proteinExistence type="inferred from homology"/>
<accession>A0A7J0DAW8</accession>
<feature type="region of interest" description="Disordered" evidence="8">
    <location>
        <begin position="45"/>
        <end position="143"/>
    </location>
</feature>
<feature type="compositionally biased region" description="Basic residues" evidence="8">
    <location>
        <begin position="99"/>
        <end position="117"/>
    </location>
</feature>
<dbReference type="OrthoDB" id="1929188at2759"/>
<evidence type="ECO:0000256" key="2">
    <source>
        <dbReference type="ARBA" id="ARBA00004502"/>
    </source>
</evidence>
<feature type="compositionally biased region" description="Basic residues" evidence="8">
    <location>
        <begin position="132"/>
        <end position="143"/>
    </location>
</feature>
<dbReference type="EMBL" id="BJWL01000140">
    <property type="protein sequence ID" value="GFS31275.1"/>
    <property type="molecule type" value="Genomic_DNA"/>
</dbReference>
<name>A0A7J0DAW8_9ERIC</name>
<keyword evidence="7" id="KW-0472">Membrane</keyword>
<evidence type="ECO:0000313" key="10">
    <source>
        <dbReference type="Proteomes" id="UP000585474"/>
    </source>
</evidence>
<gene>
    <name evidence="9" type="ORF">Acr_00g0016560</name>
</gene>
<dbReference type="InterPro" id="IPR000136">
    <property type="entry name" value="Oleosin"/>
</dbReference>
<keyword evidence="5" id="KW-0812">Transmembrane</keyword>
<feature type="region of interest" description="Disordered" evidence="8">
    <location>
        <begin position="183"/>
        <end position="204"/>
    </location>
</feature>
<evidence type="ECO:0000256" key="6">
    <source>
        <dbReference type="ARBA" id="ARBA00022989"/>
    </source>
</evidence>
<reference evidence="10" key="1">
    <citation type="submission" date="2019-07" db="EMBL/GenBank/DDBJ databases">
        <title>De Novo Assembly of kiwifruit Actinidia rufa.</title>
        <authorList>
            <person name="Sugita-Konishi S."/>
            <person name="Sato K."/>
            <person name="Mori E."/>
            <person name="Abe Y."/>
            <person name="Kisaki G."/>
            <person name="Hamano K."/>
            <person name="Suezawa K."/>
            <person name="Otani M."/>
            <person name="Fukuda T."/>
            <person name="Manabe T."/>
            <person name="Gomi K."/>
            <person name="Tabuchi M."/>
            <person name="Akimitsu K."/>
            <person name="Kataoka I."/>
        </authorList>
    </citation>
    <scope>NUCLEOTIDE SEQUENCE [LARGE SCALE GENOMIC DNA]</scope>
    <source>
        <strain evidence="10">cv. Fuchu</strain>
    </source>
</reference>
<feature type="compositionally biased region" description="Basic and acidic residues" evidence="8">
    <location>
        <begin position="187"/>
        <end position="204"/>
    </location>
</feature>
<dbReference type="GO" id="GO:0016020">
    <property type="term" value="C:membrane"/>
    <property type="evidence" value="ECO:0007669"/>
    <property type="project" value="UniProtKB-SubCell"/>
</dbReference>
<dbReference type="AlphaFoldDB" id="A0A7J0DAW8"/>
<keyword evidence="6" id="KW-1133">Transmembrane helix</keyword>
<keyword evidence="10" id="KW-1185">Reference proteome</keyword>
<evidence type="ECO:0000256" key="8">
    <source>
        <dbReference type="SAM" id="MobiDB-lite"/>
    </source>
</evidence>
<evidence type="ECO:0000256" key="5">
    <source>
        <dbReference type="ARBA" id="ARBA00022692"/>
    </source>
</evidence>
<dbReference type="GO" id="GO:0012511">
    <property type="term" value="C:monolayer-surrounded lipid storage body"/>
    <property type="evidence" value="ECO:0007669"/>
    <property type="project" value="InterPro"/>
</dbReference>
<feature type="compositionally biased region" description="Pro residues" evidence="8">
    <location>
        <begin position="56"/>
        <end position="68"/>
    </location>
</feature>
<dbReference type="Pfam" id="PF01277">
    <property type="entry name" value="Oleosin"/>
    <property type="match status" value="1"/>
</dbReference>
<comment type="subcellular location">
    <subcellularLocation>
        <location evidence="2">Lipid droplet</location>
    </subcellularLocation>
    <subcellularLocation>
        <location evidence="1">Membrane</location>
        <topology evidence="1">Multi-pass membrane protein</topology>
    </subcellularLocation>
</comment>
<evidence type="ECO:0000313" key="9">
    <source>
        <dbReference type="EMBL" id="GFS31275.1"/>
    </source>
</evidence>
<evidence type="ECO:0000256" key="3">
    <source>
        <dbReference type="ARBA" id="ARBA00010858"/>
    </source>
</evidence>